<organism evidence="1">
    <name type="scientific">bioreactor metagenome</name>
    <dbReference type="NCBI Taxonomy" id="1076179"/>
    <lineage>
        <taxon>unclassified sequences</taxon>
        <taxon>metagenomes</taxon>
        <taxon>ecological metagenomes</taxon>
    </lineage>
</organism>
<evidence type="ECO:0000313" key="1">
    <source>
        <dbReference type="EMBL" id="MPM86902.1"/>
    </source>
</evidence>
<protein>
    <submittedName>
        <fullName evidence="1">Uncharacterized protein</fullName>
    </submittedName>
</protein>
<proteinExistence type="predicted"/>
<comment type="caution">
    <text evidence="1">The sequence shown here is derived from an EMBL/GenBank/DDBJ whole genome shotgun (WGS) entry which is preliminary data.</text>
</comment>
<dbReference type="EMBL" id="VSSQ01034830">
    <property type="protein sequence ID" value="MPM86902.1"/>
    <property type="molecule type" value="Genomic_DNA"/>
</dbReference>
<reference evidence="1" key="1">
    <citation type="submission" date="2019-08" db="EMBL/GenBank/DDBJ databases">
        <authorList>
            <person name="Kucharzyk K."/>
            <person name="Murdoch R.W."/>
            <person name="Higgins S."/>
            <person name="Loffler F."/>
        </authorList>
    </citation>
    <scope>NUCLEOTIDE SEQUENCE</scope>
</reference>
<name>A0A645DEA0_9ZZZZ</name>
<sequence>MQDYQKVKVTDSNLGLVAAAKAYLQMLGANSGEILTGQDITGIITDIQNVVIDGNSYYYLTLQNDEIIYKAIITLDDRLPFIHVGDKISFSHSDGVIITVNTVDKVTPQIPVE</sequence>
<accession>A0A645DEA0</accession>
<gene>
    <name evidence="1" type="ORF">SDC9_133995</name>
</gene>
<dbReference type="AlphaFoldDB" id="A0A645DEA0"/>